<dbReference type="EMBL" id="HBEY01026604">
    <property type="protein sequence ID" value="CAD8609211.1"/>
    <property type="molecule type" value="Transcribed_RNA"/>
</dbReference>
<dbReference type="InterPro" id="IPR005123">
    <property type="entry name" value="Oxoglu/Fe-dep_dioxygenase_dom"/>
</dbReference>
<protein>
    <recommendedName>
        <fullName evidence="2">Fe2OG dioxygenase domain-containing protein</fullName>
    </recommendedName>
</protein>
<dbReference type="PROSITE" id="PS51471">
    <property type="entry name" value="FE2OG_OXY"/>
    <property type="match status" value="1"/>
</dbReference>
<name>A0A7S0LCW6_9EUKA</name>
<dbReference type="AlphaFoldDB" id="A0A7S0LCW6"/>
<proteinExistence type="inferred from homology"/>
<gene>
    <name evidence="3" type="ORF">CPEL01642_LOCUS12589</name>
</gene>
<keyword evidence="1" id="KW-0560">Oxidoreductase</keyword>
<organism evidence="3">
    <name type="scientific">Coccolithus braarudii</name>
    <dbReference type="NCBI Taxonomy" id="221442"/>
    <lineage>
        <taxon>Eukaryota</taxon>
        <taxon>Haptista</taxon>
        <taxon>Haptophyta</taxon>
        <taxon>Prymnesiophyceae</taxon>
        <taxon>Coccolithales</taxon>
        <taxon>Coccolithaceae</taxon>
        <taxon>Coccolithus</taxon>
    </lineage>
</organism>
<sequence length="260" mass="29174">MRSTKRLTQPRLKQELQAASALDADATPGVGIQGDQADKKTLDLKQAMELQMQAFDLLRTDLLVPLISRDEAERSEALLLPAFLTEADIAQLDEAAKGLAEESRGGESVLTSTHYSNTHHAINLHHGGYFAFCWPALCNKIIRGMSCQPGRWCPEDVKLHLRCVEMHTYEIGDGLMTFGHRDYGSALTLSVLLSHEHDLQGGDFMTWREGRSVVHRMARGDAILFHSEKMHNVAPITRGQRRSLVVELWTKSVNLKDRYT</sequence>
<reference evidence="3" key="1">
    <citation type="submission" date="2021-01" db="EMBL/GenBank/DDBJ databases">
        <authorList>
            <person name="Corre E."/>
            <person name="Pelletier E."/>
            <person name="Niang G."/>
            <person name="Scheremetjew M."/>
            <person name="Finn R."/>
            <person name="Kale V."/>
            <person name="Holt S."/>
            <person name="Cochrane G."/>
            <person name="Meng A."/>
            <person name="Brown T."/>
            <person name="Cohen L."/>
        </authorList>
    </citation>
    <scope>NUCLEOTIDE SEQUENCE</scope>
    <source>
        <strain evidence="3">PLY182g</strain>
    </source>
</reference>
<feature type="domain" description="Fe2OG dioxygenase" evidence="2">
    <location>
        <begin position="159"/>
        <end position="252"/>
    </location>
</feature>
<dbReference type="GO" id="GO:0046872">
    <property type="term" value="F:metal ion binding"/>
    <property type="evidence" value="ECO:0007669"/>
    <property type="project" value="UniProtKB-KW"/>
</dbReference>
<evidence type="ECO:0000259" key="2">
    <source>
        <dbReference type="PROSITE" id="PS51471"/>
    </source>
</evidence>
<accession>A0A7S0LCW6</accession>
<keyword evidence="1" id="KW-0408">Iron</keyword>
<keyword evidence="1" id="KW-0479">Metal-binding</keyword>
<dbReference type="Gene3D" id="2.60.120.620">
    <property type="entry name" value="q2cbj1_9rhob like domain"/>
    <property type="match status" value="1"/>
</dbReference>
<dbReference type="GO" id="GO:0016491">
    <property type="term" value="F:oxidoreductase activity"/>
    <property type="evidence" value="ECO:0007669"/>
    <property type="project" value="UniProtKB-KW"/>
</dbReference>
<comment type="similarity">
    <text evidence="1">Belongs to the iron/ascorbate-dependent oxidoreductase family.</text>
</comment>
<evidence type="ECO:0000256" key="1">
    <source>
        <dbReference type="RuleBase" id="RU003682"/>
    </source>
</evidence>
<evidence type="ECO:0000313" key="3">
    <source>
        <dbReference type="EMBL" id="CAD8609211.1"/>
    </source>
</evidence>